<dbReference type="InterPro" id="IPR003439">
    <property type="entry name" value="ABC_transporter-like_ATP-bd"/>
</dbReference>
<gene>
    <name evidence="7" type="ORF">J2S59_000650</name>
</gene>
<evidence type="ECO:0000256" key="3">
    <source>
        <dbReference type="ARBA" id="ARBA00022741"/>
    </source>
</evidence>
<keyword evidence="2" id="KW-0813">Transport</keyword>
<dbReference type="Pfam" id="PF00005">
    <property type="entry name" value="ABC_tran"/>
    <property type="match status" value="1"/>
</dbReference>
<dbReference type="NCBIfam" id="TIGR01727">
    <property type="entry name" value="oligo_HPY"/>
    <property type="match status" value="1"/>
</dbReference>
<dbReference type="GO" id="GO:0005524">
    <property type="term" value="F:ATP binding"/>
    <property type="evidence" value="ECO:0007669"/>
    <property type="project" value="UniProtKB-KW"/>
</dbReference>
<evidence type="ECO:0000313" key="8">
    <source>
        <dbReference type="Proteomes" id="UP001240447"/>
    </source>
</evidence>
<dbReference type="RefSeq" id="WP_068117715.1">
    <property type="nucleotide sequence ID" value="NZ_CCXJ01000101.1"/>
</dbReference>
<dbReference type="PROSITE" id="PS00211">
    <property type="entry name" value="ABC_TRANSPORTER_1"/>
    <property type="match status" value="1"/>
</dbReference>
<feature type="domain" description="ABC transporter" evidence="6">
    <location>
        <begin position="8"/>
        <end position="252"/>
    </location>
</feature>
<proteinExistence type="inferred from homology"/>
<dbReference type="InterPro" id="IPR003593">
    <property type="entry name" value="AAA+_ATPase"/>
</dbReference>
<dbReference type="PANTHER" id="PTHR43776">
    <property type="entry name" value="TRANSPORT ATP-BINDING PROTEIN"/>
    <property type="match status" value="1"/>
</dbReference>
<name>A0ABT9NK90_9ACTN</name>
<dbReference type="SMART" id="SM00382">
    <property type="entry name" value="AAA"/>
    <property type="match status" value="1"/>
</dbReference>
<keyword evidence="8" id="KW-1185">Reference proteome</keyword>
<evidence type="ECO:0000256" key="1">
    <source>
        <dbReference type="ARBA" id="ARBA00005417"/>
    </source>
</evidence>
<dbReference type="Gene3D" id="3.40.50.300">
    <property type="entry name" value="P-loop containing nucleotide triphosphate hydrolases"/>
    <property type="match status" value="1"/>
</dbReference>
<organism evidence="7 8">
    <name type="scientific">Nocardioides massiliensis</name>
    <dbReference type="NCBI Taxonomy" id="1325935"/>
    <lineage>
        <taxon>Bacteria</taxon>
        <taxon>Bacillati</taxon>
        <taxon>Actinomycetota</taxon>
        <taxon>Actinomycetes</taxon>
        <taxon>Propionibacteriales</taxon>
        <taxon>Nocardioidaceae</taxon>
        <taxon>Nocardioides</taxon>
    </lineage>
</organism>
<dbReference type="InterPro" id="IPR050319">
    <property type="entry name" value="ABC_transp_ATP-bind"/>
</dbReference>
<evidence type="ECO:0000256" key="2">
    <source>
        <dbReference type="ARBA" id="ARBA00022448"/>
    </source>
</evidence>
<comment type="similarity">
    <text evidence="1">Belongs to the ABC transporter superfamily.</text>
</comment>
<dbReference type="PANTHER" id="PTHR43776:SF7">
    <property type="entry name" value="D,D-DIPEPTIDE TRANSPORT ATP-BINDING PROTEIN DDPF-RELATED"/>
    <property type="match status" value="1"/>
</dbReference>
<evidence type="ECO:0000259" key="6">
    <source>
        <dbReference type="PROSITE" id="PS50893"/>
    </source>
</evidence>
<dbReference type="CDD" id="cd03257">
    <property type="entry name" value="ABC_NikE_OppD_transporters"/>
    <property type="match status" value="1"/>
</dbReference>
<dbReference type="PROSITE" id="PS50893">
    <property type="entry name" value="ABC_TRANSPORTER_2"/>
    <property type="match status" value="1"/>
</dbReference>
<evidence type="ECO:0000256" key="5">
    <source>
        <dbReference type="SAM" id="MobiDB-lite"/>
    </source>
</evidence>
<feature type="region of interest" description="Disordered" evidence="5">
    <location>
        <begin position="317"/>
        <end position="338"/>
    </location>
</feature>
<dbReference type="Proteomes" id="UP001240447">
    <property type="component" value="Unassembled WGS sequence"/>
</dbReference>
<dbReference type="InterPro" id="IPR013563">
    <property type="entry name" value="Oligopep_ABC_C"/>
</dbReference>
<protein>
    <submittedName>
        <fullName evidence="7">Oligopeptide/dipeptide ABC transporter ATP-binding protein</fullName>
    </submittedName>
</protein>
<dbReference type="EMBL" id="JAUSQM010000001">
    <property type="protein sequence ID" value="MDP9820841.1"/>
    <property type="molecule type" value="Genomic_DNA"/>
</dbReference>
<dbReference type="InterPro" id="IPR017871">
    <property type="entry name" value="ABC_transporter-like_CS"/>
</dbReference>
<keyword evidence="4 7" id="KW-0067">ATP-binding</keyword>
<evidence type="ECO:0000313" key="7">
    <source>
        <dbReference type="EMBL" id="MDP9820841.1"/>
    </source>
</evidence>
<keyword evidence="3" id="KW-0547">Nucleotide-binding</keyword>
<dbReference type="Pfam" id="PF08352">
    <property type="entry name" value="oligo_HPY"/>
    <property type="match status" value="1"/>
</dbReference>
<dbReference type="SUPFAM" id="SSF52540">
    <property type="entry name" value="P-loop containing nucleoside triphosphate hydrolases"/>
    <property type="match status" value="1"/>
</dbReference>
<reference evidence="7 8" key="1">
    <citation type="submission" date="2023-07" db="EMBL/GenBank/DDBJ databases">
        <title>Sequencing the genomes of 1000 actinobacteria strains.</title>
        <authorList>
            <person name="Klenk H.-P."/>
        </authorList>
    </citation>
    <scope>NUCLEOTIDE SEQUENCE [LARGE SCALE GENOMIC DNA]</scope>
    <source>
        <strain evidence="7 8">GD13</strain>
    </source>
</reference>
<sequence length="338" mass="37050">MSTSQPLLQVRGLTVGYGRRLGRSSPVVRGIDLDVQRGEVLAIVGESGSGKSTAVRGIAQLLPATAGTVRFDGQDLTSLSRRELRAKRRDLQMIFQDPYSSLDPAMRILDSVGEPLRVHTSMDARERRTTVVEMLQAVGLREEHADRYPQEFSGGQRQRIAIARALILRPQLLIADEAVSALDVSTQNQVLRLLEDLIAELGIACLFITHDLGVVRDIADRVAVMYLGTVVEVGPTDEVFARPQHPYTQALLSAALIADPVVQRQRRRTKLEGDLPDPTNPPAGCLFHTRCPLVVDRCRTEVPLQRRSGGADVACHLVEPDPDADHDPADPETQETSA</sequence>
<accession>A0ABT9NK90</accession>
<dbReference type="InterPro" id="IPR027417">
    <property type="entry name" value="P-loop_NTPase"/>
</dbReference>
<comment type="caution">
    <text evidence="7">The sequence shown here is derived from an EMBL/GenBank/DDBJ whole genome shotgun (WGS) entry which is preliminary data.</text>
</comment>
<evidence type="ECO:0000256" key="4">
    <source>
        <dbReference type="ARBA" id="ARBA00022840"/>
    </source>
</evidence>